<proteinExistence type="predicted"/>
<dbReference type="Proteomes" id="UP001642464">
    <property type="component" value="Unassembled WGS sequence"/>
</dbReference>
<evidence type="ECO:0000256" key="4">
    <source>
        <dbReference type="ARBA" id="ARBA00022723"/>
    </source>
</evidence>
<dbReference type="InterPro" id="IPR038156">
    <property type="entry name" value="PCS_N_sf"/>
</dbReference>
<evidence type="ECO:0000256" key="2">
    <source>
        <dbReference type="ARBA" id="ARBA00022539"/>
    </source>
</evidence>
<evidence type="ECO:0000256" key="3">
    <source>
        <dbReference type="ARBA" id="ARBA00022679"/>
    </source>
</evidence>
<dbReference type="Gene3D" id="3.90.70.30">
    <property type="entry name" value="Phytochelatin synthase, N-terminal domain"/>
    <property type="match status" value="1"/>
</dbReference>
<dbReference type="InterPro" id="IPR007719">
    <property type="entry name" value="PCS_N"/>
</dbReference>
<organism evidence="7 8">
    <name type="scientific">Durusdinium trenchii</name>
    <dbReference type="NCBI Taxonomy" id="1381693"/>
    <lineage>
        <taxon>Eukaryota</taxon>
        <taxon>Sar</taxon>
        <taxon>Alveolata</taxon>
        <taxon>Dinophyceae</taxon>
        <taxon>Suessiales</taxon>
        <taxon>Symbiodiniaceae</taxon>
        <taxon>Durusdinium</taxon>
    </lineage>
</organism>
<dbReference type="SUPFAM" id="SSF54001">
    <property type="entry name" value="Cysteine proteinases"/>
    <property type="match status" value="1"/>
</dbReference>
<dbReference type="PANTHER" id="PTHR33447">
    <property type="entry name" value="GLUTATHIONE GAMMA-GLUTAMYLCYSTEINYLTRANSFERASE"/>
    <property type="match status" value="1"/>
</dbReference>
<dbReference type="PROSITE" id="PS51443">
    <property type="entry name" value="PCS"/>
    <property type="match status" value="1"/>
</dbReference>
<evidence type="ECO:0000256" key="5">
    <source>
        <dbReference type="SAM" id="MobiDB-lite"/>
    </source>
</evidence>
<accession>A0ABP0NGT2</accession>
<dbReference type="Pfam" id="PF05023">
    <property type="entry name" value="Phytochelatin"/>
    <property type="match status" value="1"/>
</dbReference>
<dbReference type="InterPro" id="IPR038765">
    <property type="entry name" value="Papain-like_cys_pep_sf"/>
</dbReference>
<dbReference type="EMBL" id="CAXAMM010028391">
    <property type="protein sequence ID" value="CAK9062721.1"/>
    <property type="molecule type" value="Genomic_DNA"/>
</dbReference>
<feature type="region of interest" description="Disordered" evidence="5">
    <location>
        <begin position="1"/>
        <end position="20"/>
    </location>
</feature>
<gene>
    <name evidence="7" type="ORF">SCF082_LOCUS32614</name>
</gene>
<comment type="caution">
    <text evidence="7">The sequence shown here is derived from an EMBL/GenBank/DDBJ whole genome shotgun (WGS) entry which is preliminary data.</text>
</comment>
<evidence type="ECO:0000259" key="6">
    <source>
        <dbReference type="PROSITE" id="PS51443"/>
    </source>
</evidence>
<keyword evidence="2" id="KW-0104">Cadmium</keyword>
<dbReference type="InterPro" id="IPR040409">
    <property type="entry name" value="PCS-like"/>
</dbReference>
<evidence type="ECO:0000313" key="7">
    <source>
        <dbReference type="EMBL" id="CAK9062721.1"/>
    </source>
</evidence>
<dbReference type="EC" id="2.3.2.15" evidence="1"/>
<keyword evidence="3" id="KW-0808">Transferase</keyword>
<protein>
    <recommendedName>
        <fullName evidence="1">glutathione gamma-glutamylcysteinyltransferase</fullName>
        <ecNumber evidence="1">2.3.2.15</ecNumber>
    </recommendedName>
</protein>
<evidence type="ECO:0000256" key="1">
    <source>
        <dbReference type="ARBA" id="ARBA00012468"/>
    </source>
</evidence>
<dbReference type="PANTHER" id="PTHR33447:SF20">
    <property type="entry name" value="GLUTATHIONE GAMMA-GLUTAMYLCYSTEINYLTRANSFERASE"/>
    <property type="match status" value="1"/>
</dbReference>
<evidence type="ECO:0000313" key="8">
    <source>
        <dbReference type="Proteomes" id="UP001642464"/>
    </source>
</evidence>
<reference evidence="7 8" key="1">
    <citation type="submission" date="2024-02" db="EMBL/GenBank/DDBJ databases">
        <authorList>
            <person name="Chen Y."/>
            <person name="Shah S."/>
            <person name="Dougan E. K."/>
            <person name="Thang M."/>
            <person name="Chan C."/>
        </authorList>
    </citation>
    <scope>NUCLEOTIDE SEQUENCE [LARGE SCALE GENOMIC DNA]</scope>
</reference>
<keyword evidence="4" id="KW-0479">Metal-binding</keyword>
<sequence>MAVYDAPKLSRATPDRGGEGKDGFSGLIANSFARMGYLQRPMMDAGIRAIANHLSQRSNELSALDITVWHGWSMSAPQSEAWCTWMAYGELLYHPQSNLLEAQPCMPELSQNLVCAERLKECYLEARIPDTNCLGLAAAEACRDGRTADGCARRAQPGQWRIQGFSYGSPTLLSLMLYQRPELHRLEERLQLGFLLGYQELRAKDGGFVLVAYRPGLIMNSYAKCMVVWMSQPTTALEEIFFLNSTRGADLLRFATHSAPFWQLSPHFLTELPGMCGPTTAIMVLNALHGEGLPAAVSPTFSWSFEEYHYWDSKNLWSANSTCVQAHTEPWKGSLEQVAALMSCNGAAAEAVEASKSSLAHFRTTIKKAFLSNRFVSINFDRRGLQQQGVGHHSPIGAYDETTDRVLVLDVARYKYPPWWAFLPDVFAAMQHYVPGNFSTPRGYIEVGMPREDTTPSQALVV</sequence>
<keyword evidence="8" id="KW-1185">Reference proteome</keyword>
<feature type="domain" description="Peptidase C83" evidence="6">
    <location>
        <begin position="222"/>
        <end position="452"/>
    </location>
</feature>
<name>A0ABP0NGT2_9DINO</name>